<proteinExistence type="predicted"/>
<dbReference type="EMBL" id="MU267754">
    <property type="protein sequence ID" value="KAH7909545.1"/>
    <property type="molecule type" value="Genomic_DNA"/>
</dbReference>
<gene>
    <name evidence="1" type="ORF">BJ138DRAFT_1114896</name>
</gene>
<name>A0ACB8A8C1_9AGAM</name>
<sequence>MDVEHTYDSRSDVIAESHLVAWNPCRVWIYRALIFPTGNSRSQLVWTDVHISSPSCQPFWVQELDLSRWFPCGIEGVHITHVPGTSYKLKNSFYIFFAPDTVSSVANASMASIYGTHWHGNVVVVKAAARYCGRVVQMTGKDISLAETLVGLEGRSPVKPQFLPLYFLSFRQATTQHSLSIDIFLASIRPDFVRFAMAFNEIGVNSAEAIQLLVSCAADVCREFLRSNLAGKANALDINTHLDALYINQLQ</sequence>
<accession>A0ACB8A8C1</accession>
<comment type="caution">
    <text evidence="1">The sequence shown here is derived from an EMBL/GenBank/DDBJ whole genome shotgun (WGS) entry which is preliminary data.</text>
</comment>
<evidence type="ECO:0000313" key="2">
    <source>
        <dbReference type="Proteomes" id="UP000790377"/>
    </source>
</evidence>
<keyword evidence="2" id="KW-1185">Reference proteome</keyword>
<protein>
    <submittedName>
        <fullName evidence="1">Uncharacterized protein</fullName>
    </submittedName>
</protein>
<reference evidence="1" key="1">
    <citation type="journal article" date="2021" name="New Phytol.">
        <title>Evolutionary innovations through gain and loss of genes in the ectomycorrhizal Boletales.</title>
        <authorList>
            <person name="Wu G."/>
            <person name="Miyauchi S."/>
            <person name="Morin E."/>
            <person name="Kuo A."/>
            <person name="Drula E."/>
            <person name="Varga T."/>
            <person name="Kohler A."/>
            <person name="Feng B."/>
            <person name="Cao Y."/>
            <person name="Lipzen A."/>
            <person name="Daum C."/>
            <person name="Hundley H."/>
            <person name="Pangilinan J."/>
            <person name="Johnson J."/>
            <person name="Barry K."/>
            <person name="LaButti K."/>
            <person name="Ng V."/>
            <person name="Ahrendt S."/>
            <person name="Min B."/>
            <person name="Choi I.G."/>
            <person name="Park H."/>
            <person name="Plett J.M."/>
            <person name="Magnuson J."/>
            <person name="Spatafora J.W."/>
            <person name="Nagy L.G."/>
            <person name="Henrissat B."/>
            <person name="Grigoriev I.V."/>
            <person name="Yang Z.L."/>
            <person name="Xu J."/>
            <person name="Martin F.M."/>
        </authorList>
    </citation>
    <scope>NUCLEOTIDE SEQUENCE</scope>
    <source>
        <strain evidence="1">ATCC 28755</strain>
    </source>
</reference>
<dbReference type="Proteomes" id="UP000790377">
    <property type="component" value="Unassembled WGS sequence"/>
</dbReference>
<organism evidence="1 2">
    <name type="scientific">Hygrophoropsis aurantiaca</name>
    <dbReference type="NCBI Taxonomy" id="72124"/>
    <lineage>
        <taxon>Eukaryota</taxon>
        <taxon>Fungi</taxon>
        <taxon>Dikarya</taxon>
        <taxon>Basidiomycota</taxon>
        <taxon>Agaricomycotina</taxon>
        <taxon>Agaricomycetes</taxon>
        <taxon>Agaricomycetidae</taxon>
        <taxon>Boletales</taxon>
        <taxon>Coniophorineae</taxon>
        <taxon>Hygrophoropsidaceae</taxon>
        <taxon>Hygrophoropsis</taxon>
    </lineage>
</organism>
<evidence type="ECO:0000313" key="1">
    <source>
        <dbReference type="EMBL" id="KAH7909545.1"/>
    </source>
</evidence>